<dbReference type="PANTHER" id="PTHR11409:SF43">
    <property type="entry name" value="ADENOSINE DEAMINASE"/>
    <property type="match status" value="1"/>
</dbReference>
<keyword evidence="5" id="KW-0378">Hydrolase</keyword>
<evidence type="ECO:0000313" key="12">
    <source>
        <dbReference type="Proteomes" id="UP000270034"/>
    </source>
</evidence>
<dbReference type="RefSeq" id="WP_084594525.1">
    <property type="nucleotide sequence ID" value="NZ_BAMX01000039.1"/>
</dbReference>
<proteinExistence type="inferred from homology"/>
<dbReference type="GO" id="GO:0005829">
    <property type="term" value="C:cytosol"/>
    <property type="evidence" value="ECO:0007669"/>
    <property type="project" value="TreeGrafter"/>
</dbReference>
<gene>
    <name evidence="10" type="ORF">Abor_039_031</name>
    <name evidence="9" type="ORF">AcetOrient_orf02205</name>
</gene>
<dbReference type="EC" id="3.5.4.4" evidence="3"/>
<dbReference type="GO" id="GO:0043103">
    <property type="term" value="P:hypoxanthine salvage"/>
    <property type="evidence" value="ECO:0007669"/>
    <property type="project" value="TreeGrafter"/>
</dbReference>
<reference evidence="10 11" key="1">
    <citation type="submission" date="2012-11" db="EMBL/GenBank/DDBJ databases">
        <title>Whole genome sequence of Acetobacter orientalis 21F-2.</title>
        <authorList>
            <person name="Azuma Y."/>
            <person name="Higashiura N."/>
            <person name="Hirakawa H."/>
            <person name="Matsushita K."/>
        </authorList>
    </citation>
    <scope>NUCLEOTIDE SEQUENCE [LARGE SCALE GENOMIC DNA]</scope>
    <source>
        <strain evidence="10 11">21F-2</strain>
    </source>
</reference>
<sequence length="520" mass="57041">MLLRSVVLASALFAVPLNVIGAPLTPEQATAQLYTALRTDPERLTLFLRQFPKGADLHNHLVGAIYAESYLKWAAQDGLCVNTETNSILPNACTKPEQQSQLPATALPHNATTTTAMIDALSMRDFVPTAQDRSGHDHFFATFDKFAALTSKHSGDSLAEALDRAANEHITYLELMVSPALGQLIAAGGKHPLEDENFQAAIANLQKDLPNLLQAVKQETDDMEARANTLLQCGTPQAHPGCHVTVRYLYQTVRVLPPPAVFSQLYTGYNVVQADPRFVGLNFVAPEDNTIAMRDYDLHMRMFKTLGALYPDVKLSLHAGELVPGLVPPEGLEHHIEAAVNVAGAKRIGHGIDIIWEKNAPTLLQTMAKNNILVEINLTSNDLILNVKGKEHPFALYWRAGVPLALSTDDEGVSRADLTQDYYRAATTWPLTYQELKTLSRNGLTYAFLPGASLWQHGTLTPACTQKASTTCTNFLKNSDKARLQMTLENKFSAFEESVTKNRLFKNDKGFVNTTPASAP</sequence>
<keyword evidence="4" id="KW-0479">Metal-binding</keyword>
<dbReference type="GO" id="GO:0046872">
    <property type="term" value="F:metal ion binding"/>
    <property type="evidence" value="ECO:0007669"/>
    <property type="project" value="UniProtKB-KW"/>
</dbReference>
<dbReference type="GO" id="GO:0004000">
    <property type="term" value="F:adenosine deaminase activity"/>
    <property type="evidence" value="ECO:0007669"/>
    <property type="project" value="TreeGrafter"/>
</dbReference>
<reference evidence="9 12" key="2">
    <citation type="submission" date="2018-02" db="EMBL/GenBank/DDBJ databases">
        <title>Acetobacter orientalis genome.</title>
        <authorList>
            <person name="Nakashima N."/>
            <person name="Tamura T."/>
        </authorList>
    </citation>
    <scope>NUCLEOTIDE SEQUENCE [LARGE SCALE GENOMIC DNA]</scope>
    <source>
        <strain evidence="9 12">FAN1</strain>
    </source>
</reference>
<keyword evidence="7" id="KW-0732">Signal</keyword>
<keyword evidence="11" id="KW-1185">Reference proteome</keyword>
<keyword evidence="6" id="KW-0862">Zinc</keyword>
<evidence type="ECO:0000313" key="11">
    <source>
        <dbReference type="Proteomes" id="UP000032670"/>
    </source>
</evidence>
<evidence type="ECO:0000256" key="5">
    <source>
        <dbReference type="ARBA" id="ARBA00022801"/>
    </source>
</evidence>
<evidence type="ECO:0000256" key="1">
    <source>
        <dbReference type="ARBA" id="ARBA00001947"/>
    </source>
</evidence>
<evidence type="ECO:0000313" key="10">
    <source>
        <dbReference type="EMBL" id="GAN67149.1"/>
    </source>
</evidence>
<comment type="similarity">
    <text evidence="2">Belongs to the metallo-dependent hydrolases superfamily. Adenosine and AMP deaminases family.</text>
</comment>
<dbReference type="EMBL" id="BAMX01000039">
    <property type="protein sequence ID" value="GAN67149.1"/>
    <property type="molecule type" value="Genomic_DNA"/>
</dbReference>
<dbReference type="AlphaFoldDB" id="A0A2Z5ZHG6"/>
<dbReference type="KEGG" id="aot:AcetOri_orf02205"/>
<evidence type="ECO:0000256" key="4">
    <source>
        <dbReference type="ARBA" id="ARBA00022723"/>
    </source>
</evidence>
<evidence type="ECO:0000256" key="7">
    <source>
        <dbReference type="SAM" id="SignalP"/>
    </source>
</evidence>
<dbReference type="EMBL" id="AP018515">
    <property type="protein sequence ID" value="BBC79815.1"/>
    <property type="molecule type" value="Genomic_DNA"/>
</dbReference>
<comment type="cofactor">
    <cofactor evidence="1">
        <name>Zn(2+)</name>
        <dbReference type="ChEBI" id="CHEBI:29105"/>
    </cofactor>
</comment>
<feature type="domain" description="Adenosine deaminase" evidence="8">
    <location>
        <begin position="131"/>
        <end position="450"/>
    </location>
</feature>
<organism evidence="9 12">
    <name type="scientific">Acetobacter orientalis</name>
    <dbReference type="NCBI Taxonomy" id="146474"/>
    <lineage>
        <taxon>Bacteria</taxon>
        <taxon>Pseudomonadati</taxon>
        <taxon>Pseudomonadota</taxon>
        <taxon>Alphaproteobacteria</taxon>
        <taxon>Acetobacterales</taxon>
        <taxon>Acetobacteraceae</taxon>
        <taxon>Acetobacter</taxon>
    </lineage>
</organism>
<dbReference type="InterPro" id="IPR006330">
    <property type="entry name" value="Ado/ade_deaminase"/>
</dbReference>
<dbReference type="Gene3D" id="3.20.20.140">
    <property type="entry name" value="Metal-dependent hydrolases"/>
    <property type="match status" value="1"/>
</dbReference>
<evidence type="ECO:0000256" key="3">
    <source>
        <dbReference type="ARBA" id="ARBA00012784"/>
    </source>
</evidence>
<evidence type="ECO:0000256" key="6">
    <source>
        <dbReference type="ARBA" id="ARBA00022833"/>
    </source>
</evidence>
<evidence type="ECO:0000256" key="2">
    <source>
        <dbReference type="ARBA" id="ARBA00006676"/>
    </source>
</evidence>
<dbReference type="STRING" id="1231341.Abor_039_031"/>
<evidence type="ECO:0000313" key="9">
    <source>
        <dbReference type="EMBL" id="BBC79815.1"/>
    </source>
</evidence>
<dbReference type="Proteomes" id="UP000270034">
    <property type="component" value="Chromosome"/>
</dbReference>
<dbReference type="Pfam" id="PF00962">
    <property type="entry name" value="A_deaminase"/>
    <property type="match status" value="1"/>
</dbReference>
<feature type="chain" id="PRO_5033340348" description="adenosine deaminase" evidence="7">
    <location>
        <begin position="22"/>
        <end position="520"/>
    </location>
</feature>
<dbReference type="InterPro" id="IPR001365">
    <property type="entry name" value="A_deaminase_dom"/>
</dbReference>
<dbReference type="GeneID" id="76205281"/>
<name>A0A2Z5ZHG6_9PROT</name>
<accession>A0A2Z5ZHG6</accession>
<dbReference type="Proteomes" id="UP000032670">
    <property type="component" value="Unassembled WGS sequence"/>
</dbReference>
<accession>A0A0D6NM73</accession>
<dbReference type="GO" id="GO:0006154">
    <property type="term" value="P:adenosine catabolic process"/>
    <property type="evidence" value="ECO:0007669"/>
    <property type="project" value="TreeGrafter"/>
</dbReference>
<dbReference type="InterPro" id="IPR032466">
    <property type="entry name" value="Metal_Hydrolase"/>
</dbReference>
<dbReference type="GO" id="GO:0046103">
    <property type="term" value="P:inosine biosynthetic process"/>
    <property type="evidence" value="ECO:0007669"/>
    <property type="project" value="TreeGrafter"/>
</dbReference>
<feature type="signal peptide" evidence="7">
    <location>
        <begin position="1"/>
        <end position="21"/>
    </location>
</feature>
<dbReference type="PANTHER" id="PTHR11409">
    <property type="entry name" value="ADENOSINE DEAMINASE"/>
    <property type="match status" value="1"/>
</dbReference>
<dbReference type="SUPFAM" id="SSF51556">
    <property type="entry name" value="Metallo-dependent hydrolases"/>
    <property type="match status" value="1"/>
</dbReference>
<evidence type="ECO:0000259" key="8">
    <source>
        <dbReference type="Pfam" id="PF00962"/>
    </source>
</evidence>
<protein>
    <recommendedName>
        <fullName evidence="3">adenosine deaminase</fullName>
        <ecNumber evidence="3">3.5.4.4</ecNumber>
    </recommendedName>
</protein>